<dbReference type="OrthoDB" id="2939220at2"/>
<dbReference type="Pfam" id="PF13038">
    <property type="entry name" value="DUF3899"/>
    <property type="match status" value="1"/>
</dbReference>
<dbReference type="eggNOG" id="ENOG5032NEH">
    <property type="taxonomic scope" value="Bacteria"/>
</dbReference>
<name>C5D783_GEOSW</name>
<keyword evidence="1" id="KW-1133">Transmembrane helix</keyword>
<feature type="domain" description="DUF3899" evidence="2">
    <location>
        <begin position="35"/>
        <end position="118"/>
    </location>
</feature>
<keyword evidence="1" id="KW-0812">Transmembrane</keyword>
<evidence type="ECO:0000313" key="3">
    <source>
        <dbReference type="EMBL" id="ACS23641.1"/>
    </source>
</evidence>
<evidence type="ECO:0000259" key="2">
    <source>
        <dbReference type="Pfam" id="PF13038"/>
    </source>
</evidence>
<dbReference type="AlphaFoldDB" id="C5D783"/>
<organism evidence="3">
    <name type="scientific">Geobacillus sp. (strain WCH70)</name>
    <dbReference type="NCBI Taxonomy" id="471223"/>
    <lineage>
        <taxon>Bacteria</taxon>
        <taxon>Bacillati</taxon>
        <taxon>Bacillota</taxon>
        <taxon>Bacilli</taxon>
        <taxon>Bacillales</taxon>
        <taxon>Anoxybacillaceae</taxon>
        <taxon>Geobacillus</taxon>
    </lineage>
</organism>
<sequence>MKSIIIRTCLLTASILVLSLFIVLLQGEWSLVSFVNVAFLLALLPFIIGGFLFVYEGGFFNGVMYGFRRLHTSRSKAGRYLAELQGLSDEQPVQAKKFTVTYPLLFSGLILLLLTIAAGYAIR</sequence>
<dbReference type="EMBL" id="CP001638">
    <property type="protein sequence ID" value="ACS23641.1"/>
    <property type="molecule type" value="Genomic_DNA"/>
</dbReference>
<keyword evidence="1" id="KW-0472">Membrane</keyword>
<dbReference type="HOGENOM" id="CLU_163941_0_0_9"/>
<reference evidence="3" key="1">
    <citation type="submission" date="2009-06" db="EMBL/GenBank/DDBJ databases">
        <title>Complete sequence of chromosome of Geopacillus sp. WCH70.</title>
        <authorList>
            <consortium name="US DOE Joint Genome Institute"/>
            <person name="Lucas S."/>
            <person name="Copeland A."/>
            <person name="Lapidus A."/>
            <person name="Glavina del Rio T."/>
            <person name="Dalin E."/>
            <person name="Tice H."/>
            <person name="Bruce D."/>
            <person name="Goodwin L."/>
            <person name="Pitluck S."/>
            <person name="Chertkov O."/>
            <person name="Brettin T."/>
            <person name="Detter J.C."/>
            <person name="Han C."/>
            <person name="Larimer F."/>
            <person name="Land M."/>
            <person name="Hauser L."/>
            <person name="Kyrpides N."/>
            <person name="Mikhailova N."/>
            <person name="Brumm P."/>
            <person name="Mead D.A."/>
            <person name="Richardson P."/>
        </authorList>
    </citation>
    <scope>NUCLEOTIDE SEQUENCE [LARGE SCALE GENOMIC DNA]</scope>
    <source>
        <strain evidence="3">WCH70</strain>
    </source>
</reference>
<feature type="transmembrane region" description="Helical" evidence="1">
    <location>
        <begin position="31"/>
        <end position="55"/>
    </location>
</feature>
<accession>C5D783</accession>
<gene>
    <name evidence="3" type="ordered locus">GWCH70_0755</name>
</gene>
<dbReference type="InterPro" id="IPR025007">
    <property type="entry name" value="DUF3899"/>
</dbReference>
<protein>
    <recommendedName>
        <fullName evidence="2">DUF3899 domain-containing protein</fullName>
    </recommendedName>
</protein>
<feature type="transmembrane region" description="Helical" evidence="1">
    <location>
        <begin position="5"/>
        <end position="25"/>
    </location>
</feature>
<dbReference type="KEGG" id="gwc:GWCH70_0755"/>
<feature type="transmembrane region" description="Helical" evidence="1">
    <location>
        <begin position="104"/>
        <end position="122"/>
    </location>
</feature>
<evidence type="ECO:0000256" key="1">
    <source>
        <dbReference type="SAM" id="Phobius"/>
    </source>
</evidence>
<proteinExistence type="predicted"/>